<dbReference type="EMBL" id="CP029190">
    <property type="protein sequence ID" value="QES46635.1"/>
    <property type="molecule type" value="Genomic_DNA"/>
</dbReference>
<evidence type="ECO:0000313" key="4">
    <source>
        <dbReference type="Proteomes" id="UP000325211"/>
    </source>
</evidence>
<feature type="transmembrane region" description="Helical" evidence="1">
    <location>
        <begin position="126"/>
        <end position="147"/>
    </location>
</feature>
<dbReference type="InterPro" id="IPR003779">
    <property type="entry name" value="CMD-like"/>
</dbReference>
<dbReference type="InterPro" id="IPR029032">
    <property type="entry name" value="AhpD-like"/>
</dbReference>
<dbReference type="AlphaFoldDB" id="A0A5P2CUV0"/>
<dbReference type="PANTHER" id="PTHR34846">
    <property type="entry name" value="4-CARBOXYMUCONOLACTONE DECARBOXYLASE FAMILY PROTEIN (AFU_ORTHOLOGUE AFUA_6G11590)"/>
    <property type="match status" value="1"/>
</dbReference>
<dbReference type="Pfam" id="PF02627">
    <property type="entry name" value="CMD"/>
    <property type="match status" value="1"/>
</dbReference>
<accession>A0A5P2CUV0</accession>
<proteinExistence type="predicted"/>
<dbReference type="Gene3D" id="1.20.1290.10">
    <property type="entry name" value="AhpD-like"/>
    <property type="match status" value="1"/>
</dbReference>
<evidence type="ECO:0000256" key="1">
    <source>
        <dbReference type="SAM" id="Phobius"/>
    </source>
</evidence>
<organism evidence="3 4">
    <name type="scientific">Streptomyces venezuelae</name>
    <dbReference type="NCBI Taxonomy" id="54571"/>
    <lineage>
        <taxon>Bacteria</taxon>
        <taxon>Bacillati</taxon>
        <taxon>Actinomycetota</taxon>
        <taxon>Actinomycetes</taxon>
        <taxon>Kitasatosporales</taxon>
        <taxon>Streptomycetaceae</taxon>
        <taxon>Streptomyces</taxon>
    </lineage>
</organism>
<reference evidence="3 4" key="1">
    <citation type="submission" date="2018-05" db="EMBL/GenBank/DDBJ databases">
        <title>Streptomyces venezuelae.</title>
        <authorList>
            <person name="Kim W."/>
            <person name="Lee N."/>
            <person name="Cho B.-K."/>
        </authorList>
    </citation>
    <scope>NUCLEOTIDE SEQUENCE [LARGE SCALE GENOMIC DNA]</scope>
    <source>
        <strain evidence="3 4">ATCC 21782</strain>
    </source>
</reference>
<dbReference type="RefSeq" id="WP_150205515.1">
    <property type="nucleotide sequence ID" value="NZ_CP029190.1"/>
</dbReference>
<dbReference type="OrthoDB" id="4543687at2"/>
<keyword evidence="1" id="KW-0472">Membrane</keyword>
<sequence length="162" mass="17581">MTKPAAPRMQDPAELLPGMAEVSASLFRAVGNRSVPRTTISLVHLRAGQIVGSTYLTVLHSSSLRKAGESEERITAVASWQDAPYFTEAERAALALVEAVWQPSSSWSERVPDELYARAAEHYDEVALATLVAAIGQVGFFIPFAVIGKPMPVTSLADRQWD</sequence>
<dbReference type="SUPFAM" id="SSF69118">
    <property type="entry name" value="AhpD-like"/>
    <property type="match status" value="1"/>
</dbReference>
<name>A0A5P2CUV0_STRVZ</name>
<protein>
    <submittedName>
        <fullName evidence="3">Carboxymuconolactone decarboxylase family protein</fullName>
    </submittedName>
</protein>
<dbReference type="PANTHER" id="PTHR34846:SF10">
    <property type="entry name" value="CYTOPLASMIC PROTEIN"/>
    <property type="match status" value="1"/>
</dbReference>
<dbReference type="GO" id="GO:0051920">
    <property type="term" value="F:peroxiredoxin activity"/>
    <property type="evidence" value="ECO:0007669"/>
    <property type="project" value="InterPro"/>
</dbReference>
<keyword evidence="1" id="KW-1133">Transmembrane helix</keyword>
<evidence type="ECO:0000313" key="3">
    <source>
        <dbReference type="EMBL" id="QES46635.1"/>
    </source>
</evidence>
<evidence type="ECO:0000259" key="2">
    <source>
        <dbReference type="Pfam" id="PF02627"/>
    </source>
</evidence>
<dbReference type="Proteomes" id="UP000325211">
    <property type="component" value="Chromosome"/>
</dbReference>
<keyword evidence="1" id="KW-0812">Transmembrane</keyword>
<gene>
    <name evidence="3" type="ORF">DEJ50_00985</name>
</gene>
<feature type="domain" description="Carboxymuconolactone decarboxylase-like" evidence="2">
    <location>
        <begin position="26"/>
        <end position="98"/>
    </location>
</feature>